<proteinExistence type="predicted"/>
<dbReference type="Proteomes" id="UP000684084">
    <property type="component" value="Unassembled WGS sequence"/>
</dbReference>
<name>A0A915ZH52_9GLOM</name>
<dbReference type="EMBL" id="CAGKOT010000033">
    <property type="protein sequence ID" value="CAB5374600.1"/>
    <property type="molecule type" value="Genomic_DNA"/>
</dbReference>
<dbReference type="OrthoDB" id="10288990at2759"/>
<evidence type="ECO:0000313" key="2">
    <source>
        <dbReference type="Proteomes" id="UP000684084"/>
    </source>
</evidence>
<sequence length="93" mass="10594">MTITAILRCCIIKFSGIPLNERVVRTKNGINYKRDDVDVAAVDVAFTNGVNLKDKIHVVDIRCNNLASVDRDLFCRNFDFYYIFVFNISVVAC</sequence>
<evidence type="ECO:0000313" key="1">
    <source>
        <dbReference type="EMBL" id="CAB5374600.1"/>
    </source>
</evidence>
<comment type="caution">
    <text evidence="1">The sequence shown here is derived from an EMBL/GenBank/DDBJ whole genome shotgun (WGS) entry which is preliminary data.</text>
</comment>
<organism evidence="1 2">
    <name type="scientific">Rhizophagus irregularis</name>
    <dbReference type="NCBI Taxonomy" id="588596"/>
    <lineage>
        <taxon>Eukaryota</taxon>
        <taxon>Fungi</taxon>
        <taxon>Fungi incertae sedis</taxon>
        <taxon>Mucoromycota</taxon>
        <taxon>Glomeromycotina</taxon>
        <taxon>Glomeromycetes</taxon>
        <taxon>Glomerales</taxon>
        <taxon>Glomeraceae</taxon>
        <taxon>Rhizophagus</taxon>
    </lineage>
</organism>
<reference evidence="1" key="1">
    <citation type="submission" date="2020-05" db="EMBL/GenBank/DDBJ databases">
        <authorList>
            <person name="Rincon C."/>
            <person name="Sanders R I."/>
            <person name="Robbins C."/>
            <person name="Chaturvedi A."/>
        </authorList>
    </citation>
    <scope>NUCLEOTIDE SEQUENCE</scope>
    <source>
        <strain evidence="1">CHB12</strain>
    </source>
</reference>
<protein>
    <submittedName>
        <fullName evidence="1">Uncharacterized protein</fullName>
    </submittedName>
</protein>
<gene>
    <name evidence="1" type="ORF">CHRIB12_LOCUS14524</name>
</gene>
<accession>A0A915ZH52</accession>
<dbReference type="AlphaFoldDB" id="A0A915ZH52"/>